<feature type="compositionally biased region" description="Low complexity" evidence="3">
    <location>
        <begin position="8"/>
        <end position="17"/>
    </location>
</feature>
<dbReference type="PANTHER" id="PTHR23321">
    <property type="entry name" value="RIBOSOMAL PROTEIN S15, BACTERIAL AND ORGANELLAR"/>
    <property type="match status" value="1"/>
</dbReference>
<evidence type="ECO:0000256" key="2">
    <source>
        <dbReference type="ARBA" id="ARBA00023274"/>
    </source>
</evidence>
<reference evidence="4" key="1">
    <citation type="submission" date="2013-08" db="EMBL/GenBank/DDBJ databases">
        <authorList>
            <person name="Mendez C."/>
            <person name="Richter M."/>
            <person name="Ferrer M."/>
            <person name="Sanchez J."/>
        </authorList>
    </citation>
    <scope>NUCLEOTIDE SEQUENCE</scope>
</reference>
<sequence length="61" mass="6625">MSDAMTQASPASKASKASKAEVIEKYQRGQGDTGSPEVQVALLTHRINSLSQHFRKNRQGP</sequence>
<dbReference type="SUPFAM" id="SSF47060">
    <property type="entry name" value="S15/NS1 RNA-binding domain"/>
    <property type="match status" value="1"/>
</dbReference>
<dbReference type="GO" id="GO:1990904">
    <property type="term" value="C:ribonucleoprotein complex"/>
    <property type="evidence" value="ECO:0007669"/>
    <property type="project" value="UniProtKB-KW"/>
</dbReference>
<organism evidence="4">
    <name type="scientific">mine drainage metagenome</name>
    <dbReference type="NCBI Taxonomy" id="410659"/>
    <lineage>
        <taxon>unclassified sequences</taxon>
        <taxon>metagenomes</taxon>
        <taxon>ecological metagenomes</taxon>
    </lineage>
</organism>
<gene>
    <name evidence="4" type="ORF">B1A_04276</name>
</gene>
<comment type="caution">
    <text evidence="4">The sequence shown here is derived from an EMBL/GenBank/DDBJ whole genome shotgun (WGS) entry which is preliminary data.</text>
</comment>
<feature type="non-terminal residue" evidence="4">
    <location>
        <position position="61"/>
    </location>
</feature>
<dbReference type="GO" id="GO:0006412">
    <property type="term" value="P:translation"/>
    <property type="evidence" value="ECO:0007669"/>
    <property type="project" value="InterPro"/>
</dbReference>
<protein>
    <submittedName>
        <fullName evidence="4">30S ribosomal protein S15</fullName>
    </submittedName>
</protein>
<keyword evidence="2" id="KW-0687">Ribonucleoprotein</keyword>
<dbReference type="InterPro" id="IPR005290">
    <property type="entry name" value="Ribosomal_uS15_bac-type"/>
</dbReference>
<dbReference type="EMBL" id="AUZX01003097">
    <property type="protein sequence ID" value="EQD74835.1"/>
    <property type="molecule type" value="Genomic_DNA"/>
</dbReference>
<feature type="compositionally biased region" description="Basic and acidic residues" evidence="3">
    <location>
        <begin position="18"/>
        <end position="27"/>
    </location>
</feature>
<proteinExistence type="predicted"/>
<keyword evidence="1 4" id="KW-0689">Ribosomal protein</keyword>
<dbReference type="FunFam" id="1.10.287.10:FF:000002">
    <property type="entry name" value="30S ribosomal protein S15"/>
    <property type="match status" value="1"/>
</dbReference>
<accession>T1CXJ1</accession>
<evidence type="ECO:0000313" key="4">
    <source>
        <dbReference type="EMBL" id="EQD74835.1"/>
    </source>
</evidence>
<dbReference type="Gene3D" id="1.10.287.10">
    <property type="entry name" value="S15/NS1, RNA-binding"/>
    <property type="match status" value="1"/>
</dbReference>
<evidence type="ECO:0000256" key="1">
    <source>
        <dbReference type="ARBA" id="ARBA00022980"/>
    </source>
</evidence>
<dbReference type="AlphaFoldDB" id="T1CXJ1"/>
<reference evidence="4" key="2">
    <citation type="journal article" date="2014" name="ISME J.">
        <title>Microbial stratification in low pH oxic and suboxic macroscopic growths along an acid mine drainage.</title>
        <authorList>
            <person name="Mendez-Garcia C."/>
            <person name="Mesa V."/>
            <person name="Sprenger R.R."/>
            <person name="Richter M."/>
            <person name="Diez M.S."/>
            <person name="Solano J."/>
            <person name="Bargiela R."/>
            <person name="Golyshina O.V."/>
            <person name="Manteca A."/>
            <person name="Ramos J.L."/>
            <person name="Gallego J.R."/>
            <person name="Llorente I."/>
            <person name="Martins Dos Santos V.A."/>
            <person name="Jensen O.N."/>
            <person name="Pelaez A.I."/>
            <person name="Sanchez J."/>
            <person name="Ferrer M."/>
        </authorList>
    </citation>
    <scope>NUCLEOTIDE SEQUENCE</scope>
</reference>
<dbReference type="InterPro" id="IPR009068">
    <property type="entry name" value="uS15_NS1_RNA-bd_sf"/>
</dbReference>
<dbReference type="InterPro" id="IPR000589">
    <property type="entry name" value="Ribosomal_uS15"/>
</dbReference>
<feature type="region of interest" description="Disordered" evidence="3">
    <location>
        <begin position="1"/>
        <end position="37"/>
    </location>
</feature>
<evidence type="ECO:0000256" key="3">
    <source>
        <dbReference type="SAM" id="MobiDB-lite"/>
    </source>
</evidence>
<dbReference type="Pfam" id="PF00312">
    <property type="entry name" value="Ribosomal_S15"/>
    <property type="match status" value="1"/>
</dbReference>
<dbReference type="GO" id="GO:0003735">
    <property type="term" value="F:structural constituent of ribosome"/>
    <property type="evidence" value="ECO:0007669"/>
    <property type="project" value="InterPro"/>
</dbReference>
<dbReference type="PANTHER" id="PTHR23321:SF26">
    <property type="entry name" value="SMALL RIBOSOMAL SUBUNIT PROTEIN US15M"/>
    <property type="match status" value="1"/>
</dbReference>
<dbReference type="SMART" id="SM01387">
    <property type="entry name" value="Ribosomal_S15"/>
    <property type="match status" value="1"/>
</dbReference>
<name>T1CXJ1_9ZZZZ</name>
<dbReference type="CDD" id="cd00353">
    <property type="entry name" value="Ribosomal_S15p_S13e"/>
    <property type="match status" value="1"/>
</dbReference>
<dbReference type="GO" id="GO:0005737">
    <property type="term" value="C:cytoplasm"/>
    <property type="evidence" value="ECO:0007669"/>
    <property type="project" value="UniProtKB-ARBA"/>
</dbReference>
<dbReference type="GO" id="GO:0005840">
    <property type="term" value="C:ribosome"/>
    <property type="evidence" value="ECO:0007669"/>
    <property type="project" value="UniProtKB-KW"/>
</dbReference>